<feature type="transmembrane region" description="Helical" evidence="1">
    <location>
        <begin position="181"/>
        <end position="199"/>
    </location>
</feature>
<reference evidence="2" key="2">
    <citation type="submission" date="2020-09" db="EMBL/GenBank/DDBJ databases">
        <authorList>
            <person name="Sun Q."/>
            <person name="Ohkuma M."/>
        </authorList>
    </citation>
    <scope>NUCLEOTIDE SEQUENCE</scope>
    <source>
        <strain evidence="2">JCM 4714</strain>
    </source>
</reference>
<sequence>MTATRTERTAPVAVSTGTRNGRAAVVALAGFEARRLLLRLPVLLALAGHVTWIVWRTLRPADDFPVLQDADRATQSGPLFVGLAVMLCANQAALRSLRRDTERHFAVTSLTLWRRTAAHVLSVVPLALLTAVAVTAQFTWEAAKPGAVGRGSVAELLAGPLTVLLFGTAGVLLARLNSSAVAGPLLVVAFLLLFVGSASQSGGQDTGPVWLWPVVVTSGVHPFPSDLLGRPAGWHALYLAGLALTVALLAVLVSGGRTRTVQAALAGALALAALGGVMQTGGIPAATDTARSRASLAPEQDQTCVRRGASHYCAFPEWTPRVEDWARIADRVQGLAGGAAHDRPLLVRQRLEARYGLSDDAALDPATRPDQVTVGTSWGGDRVPEFSTAVAGVLVAGNERRAGELCDGRMVPLMWLSLAWQRDPESALRHVRLDDSVTGSALVLSGTEPLTMTAGQTKVVRALLHRPLADVGARVKAHWDELTAPGVTTARAAELLGVRVSVGGDRCTG</sequence>
<feature type="transmembrane region" description="Helical" evidence="1">
    <location>
        <begin position="265"/>
        <end position="286"/>
    </location>
</feature>
<comment type="caution">
    <text evidence="2">The sequence shown here is derived from an EMBL/GenBank/DDBJ whole genome shotgun (WGS) entry which is preliminary data.</text>
</comment>
<evidence type="ECO:0000313" key="2">
    <source>
        <dbReference type="EMBL" id="GHD99922.1"/>
    </source>
</evidence>
<dbReference type="AlphaFoldDB" id="A0A918YE13"/>
<accession>A0A918YE13</accession>
<dbReference type="EMBL" id="BMVG01000002">
    <property type="protein sequence ID" value="GHD99922.1"/>
    <property type="molecule type" value="Genomic_DNA"/>
</dbReference>
<evidence type="ECO:0000313" key="3">
    <source>
        <dbReference type="Proteomes" id="UP000655443"/>
    </source>
</evidence>
<proteinExistence type="predicted"/>
<evidence type="ECO:0000256" key="1">
    <source>
        <dbReference type="SAM" id="Phobius"/>
    </source>
</evidence>
<feature type="transmembrane region" description="Helical" evidence="1">
    <location>
        <begin position="118"/>
        <end position="140"/>
    </location>
</feature>
<feature type="transmembrane region" description="Helical" evidence="1">
    <location>
        <begin position="152"/>
        <end position="174"/>
    </location>
</feature>
<gene>
    <name evidence="2" type="ORF">GCM10010339_12830</name>
</gene>
<name>A0A918YE13_9ACTN</name>
<organism evidence="2 3">
    <name type="scientific">Streptomyces alanosinicus</name>
    <dbReference type="NCBI Taxonomy" id="68171"/>
    <lineage>
        <taxon>Bacteria</taxon>
        <taxon>Bacillati</taxon>
        <taxon>Actinomycetota</taxon>
        <taxon>Actinomycetes</taxon>
        <taxon>Kitasatosporales</taxon>
        <taxon>Streptomycetaceae</taxon>
        <taxon>Streptomyces</taxon>
    </lineage>
</organism>
<dbReference type="Proteomes" id="UP000655443">
    <property type="component" value="Unassembled WGS sequence"/>
</dbReference>
<protein>
    <submittedName>
        <fullName evidence="2">ABC transporter</fullName>
    </submittedName>
</protein>
<keyword evidence="1" id="KW-0812">Transmembrane</keyword>
<reference evidence="2" key="1">
    <citation type="journal article" date="2014" name="Int. J. Syst. Evol. Microbiol.">
        <title>Complete genome sequence of Corynebacterium casei LMG S-19264T (=DSM 44701T), isolated from a smear-ripened cheese.</title>
        <authorList>
            <consortium name="US DOE Joint Genome Institute (JGI-PGF)"/>
            <person name="Walter F."/>
            <person name="Albersmeier A."/>
            <person name="Kalinowski J."/>
            <person name="Ruckert C."/>
        </authorList>
    </citation>
    <scope>NUCLEOTIDE SEQUENCE</scope>
    <source>
        <strain evidence="2">JCM 4714</strain>
    </source>
</reference>
<keyword evidence="3" id="KW-1185">Reference proteome</keyword>
<feature type="transmembrane region" description="Helical" evidence="1">
    <location>
        <begin position="232"/>
        <end position="253"/>
    </location>
</feature>
<feature type="transmembrane region" description="Helical" evidence="1">
    <location>
        <begin position="75"/>
        <end position="97"/>
    </location>
</feature>
<keyword evidence="1" id="KW-0472">Membrane</keyword>
<dbReference type="RefSeq" id="WP_189949343.1">
    <property type="nucleotide sequence ID" value="NZ_BMVG01000002.1"/>
</dbReference>
<feature type="transmembrane region" description="Helical" evidence="1">
    <location>
        <begin position="36"/>
        <end position="55"/>
    </location>
</feature>
<keyword evidence="1" id="KW-1133">Transmembrane helix</keyword>